<protein>
    <submittedName>
        <fullName evidence="1">Uncharacterized protein</fullName>
    </submittedName>
</protein>
<reference evidence="2" key="1">
    <citation type="submission" date="2017-09" db="EMBL/GenBank/DDBJ databases">
        <authorList>
            <person name="Varghese N."/>
            <person name="Submissions S."/>
        </authorList>
    </citation>
    <scope>NUCLEOTIDE SEQUENCE [LARGE SCALE GENOMIC DNA]</scope>
    <source>
        <strain evidence="2">CGMCC 1.12803</strain>
    </source>
</reference>
<dbReference type="Proteomes" id="UP000219281">
    <property type="component" value="Unassembled WGS sequence"/>
</dbReference>
<evidence type="ECO:0000313" key="2">
    <source>
        <dbReference type="Proteomes" id="UP000219281"/>
    </source>
</evidence>
<dbReference type="EMBL" id="OCMT01000004">
    <property type="protein sequence ID" value="SOD19684.1"/>
    <property type="molecule type" value="Genomic_DNA"/>
</dbReference>
<sequence>MKNKYLKIVTLTLVVLVLLLLAFNVEELLKTLGISG</sequence>
<proteinExistence type="predicted"/>
<evidence type="ECO:0000313" key="1">
    <source>
        <dbReference type="EMBL" id="SOD19684.1"/>
    </source>
</evidence>
<dbReference type="AlphaFoldDB" id="A0A286ACR0"/>
<gene>
    <name evidence="1" type="ORF">SAMN06297358_3389</name>
</gene>
<name>A0A286ACR0_9SPHI</name>
<keyword evidence="2" id="KW-1185">Reference proteome</keyword>
<organism evidence="1 2">
    <name type="scientific">Pedobacter xixiisoli</name>
    <dbReference type="NCBI Taxonomy" id="1476464"/>
    <lineage>
        <taxon>Bacteria</taxon>
        <taxon>Pseudomonadati</taxon>
        <taxon>Bacteroidota</taxon>
        <taxon>Sphingobacteriia</taxon>
        <taxon>Sphingobacteriales</taxon>
        <taxon>Sphingobacteriaceae</taxon>
        <taxon>Pedobacter</taxon>
    </lineage>
</organism>
<accession>A0A286ACR0</accession>